<dbReference type="EMBL" id="CAICTM010003117">
    <property type="protein sequence ID" value="CAB9530937.1"/>
    <property type="molecule type" value="Genomic_DNA"/>
</dbReference>
<feature type="region of interest" description="Disordered" evidence="1">
    <location>
        <begin position="222"/>
        <end position="255"/>
    </location>
</feature>
<proteinExistence type="predicted"/>
<evidence type="ECO:0000256" key="2">
    <source>
        <dbReference type="SAM" id="Phobius"/>
    </source>
</evidence>
<comment type="caution">
    <text evidence="4">The sequence shown here is derived from an EMBL/GenBank/DDBJ whole genome shotgun (WGS) entry which is preliminary data.</text>
</comment>
<feature type="signal peptide" evidence="3">
    <location>
        <begin position="1"/>
        <end position="22"/>
    </location>
</feature>
<keyword evidence="5" id="KW-1185">Reference proteome</keyword>
<evidence type="ECO:0000313" key="5">
    <source>
        <dbReference type="Proteomes" id="UP001153069"/>
    </source>
</evidence>
<dbReference type="Proteomes" id="UP001153069">
    <property type="component" value="Unassembled WGS sequence"/>
</dbReference>
<keyword evidence="2" id="KW-0812">Transmembrane</keyword>
<accession>A0A9N8HZ08</accession>
<feature type="compositionally biased region" description="Polar residues" evidence="1">
    <location>
        <begin position="79"/>
        <end position="89"/>
    </location>
</feature>
<evidence type="ECO:0000256" key="1">
    <source>
        <dbReference type="SAM" id="MobiDB-lite"/>
    </source>
</evidence>
<organism evidence="4 5">
    <name type="scientific">Seminavis robusta</name>
    <dbReference type="NCBI Taxonomy" id="568900"/>
    <lineage>
        <taxon>Eukaryota</taxon>
        <taxon>Sar</taxon>
        <taxon>Stramenopiles</taxon>
        <taxon>Ochrophyta</taxon>
        <taxon>Bacillariophyta</taxon>
        <taxon>Bacillariophyceae</taxon>
        <taxon>Bacillariophycidae</taxon>
        <taxon>Naviculales</taxon>
        <taxon>Naviculaceae</taxon>
        <taxon>Seminavis</taxon>
    </lineage>
</organism>
<feature type="compositionally biased region" description="Basic and acidic residues" evidence="1">
    <location>
        <begin position="233"/>
        <end position="255"/>
    </location>
</feature>
<keyword evidence="2" id="KW-1133">Transmembrane helix</keyword>
<feature type="region of interest" description="Disordered" evidence="1">
    <location>
        <begin position="51"/>
        <end position="89"/>
    </location>
</feature>
<protein>
    <submittedName>
        <fullName evidence="4">Uncharacterized protein</fullName>
    </submittedName>
</protein>
<gene>
    <name evidence="4" type="ORF">SEMRO_3119_G344160.1</name>
</gene>
<name>A0A9N8HZ08_9STRA</name>
<reference evidence="4" key="1">
    <citation type="submission" date="2020-06" db="EMBL/GenBank/DDBJ databases">
        <authorList>
            <consortium name="Plant Systems Biology data submission"/>
        </authorList>
    </citation>
    <scope>NUCLEOTIDE SEQUENCE</scope>
    <source>
        <strain evidence="4">D6</strain>
    </source>
</reference>
<feature type="chain" id="PRO_5040485723" evidence="3">
    <location>
        <begin position="23"/>
        <end position="276"/>
    </location>
</feature>
<evidence type="ECO:0000313" key="4">
    <source>
        <dbReference type="EMBL" id="CAB9530937.1"/>
    </source>
</evidence>
<feature type="compositionally biased region" description="Low complexity" evidence="1">
    <location>
        <begin position="51"/>
        <end position="73"/>
    </location>
</feature>
<keyword evidence="2" id="KW-0472">Membrane</keyword>
<evidence type="ECO:0000256" key="3">
    <source>
        <dbReference type="SAM" id="SignalP"/>
    </source>
</evidence>
<keyword evidence="3" id="KW-0732">Signal</keyword>
<dbReference type="AlphaFoldDB" id="A0A9N8HZ08"/>
<feature type="transmembrane region" description="Helical" evidence="2">
    <location>
        <begin position="187"/>
        <end position="211"/>
    </location>
</feature>
<sequence length="276" mass="28641">MWTRNVLNVLLVLALASSLVMGDPQALRHLANNNSPAQTVLLTATPAATPAATASATPGATPGATTSSTADGTMGAPAPTTSPGDVTASPTVQVGVAGITVIEPSPTSDPTCAATLLNTDEACSQLLKVTMAVCDCYNFCAGRLIGCLEFGEQSSFSCAGETVAGCTIDQKVYDDGDQKEDDDGGNIVVLIVAIVHGVIGIVFLVAGFYLFHRFRSANKAERPKAQTSVGSEEPTHTHDVLGDEEKSRSKEDILESGKPMQVCQKELPVQEAALFC</sequence>